<dbReference type="InterPro" id="IPR002933">
    <property type="entry name" value="Peptidase_M20"/>
</dbReference>
<dbReference type="PANTHER" id="PTHR30575">
    <property type="entry name" value="PEPTIDASE M20"/>
    <property type="match status" value="1"/>
</dbReference>
<proteinExistence type="predicted"/>
<reference evidence="3 4" key="1">
    <citation type="submission" date="2019-02" db="EMBL/GenBank/DDBJ databases">
        <title>Prokaryotic population dynamics and viral predation in marine succession experiment using metagenomics: the confinement effect.</title>
        <authorList>
            <person name="Haro-Moreno J.M."/>
            <person name="Rodriguez-Valera F."/>
            <person name="Lopez-Perez M."/>
        </authorList>
    </citation>
    <scope>NUCLEOTIDE SEQUENCE [LARGE SCALE GENOMIC DNA]</scope>
    <source>
        <strain evidence="3">MED-G167</strain>
    </source>
</reference>
<dbReference type="Gene3D" id="3.30.70.360">
    <property type="match status" value="1"/>
</dbReference>
<dbReference type="GO" id="GO:0046657">
    <property type="term" value="P:folic acid catabolic process"/>
    <property type="evidence" value="ECO:0007669"/>
    <property type="project" value="TreeGrafter"/>
</dbReference>
<dbReference type="Pfam" id="PF01546">
    <property type="entry name" value="Peptidase_M20"/>
    <property type="match status" value="1"/>
</dbReference>
<evidence type="ECO:0000313" key="4">
    <source>
        <dbReference type="Proteomes" id="UP000318359"/>
    </source>
</evidence>
<dbReference type="SUPFAM" id="SSF55031">
    <property type="entry name" value="Bacterial exopeptidase dimerisation domain"/>
    <property type="match status" value="1"/>
</dbReference>
<dbReference type="GO" id="GO:0005737">
    <property type="term" value="C:cytoplasm"/>
    <property type="evidence" value="ECO:0007669"/>
    <property type="project" value="TreeGrafter"/>
</dbReference>
<evidence type="ECO:0000313" key="3">
    <source>
        <dbReference type="EMBL" id="RZO15962.1"/>
    </source>
</evidence>
<dbReference type="SUPFAM" id="SSF53187">
    <property type="entry name" value="Zn-dependent exopeptidases"/>
    <property type="match status" value="1"/>
</dbReference>
<protein>
    <submittedName>
        <fullName evidence="3">Amidohydrolase</fullName>
    </submittedName>
</protein>
<dbReference type="InterPro" id="IPR036264">
    <property type="entry name" value="Bact_exopeptidase_dim_dom"/>
</dbReference>
<dbReference type="GO" id="GO:0071713">
    <property type="term" value="F:para-aminobenzoyl-glutamate hydrolase activity"/>
    <property type="evidence" value="ECO:0007669"/>
    <property type="project" value="TreeGrafter"/>
</dbReference>
<dbReference type="NCBIfam" id="TIGR01891">
    <property type="entry name" value="amidohydrolases"/>
    <property type="match status" value="1"/>
</dbReference>
<dbReference type="GO" id="GO:0016805">
    <property type="term" value="F:dipeptidase activity"/>
    <property type="evidence" value="ECO:0007669"/>
    <property type="project" value="TreeGrafter"/>
</dbReference>
<dbReference type="Proteomes" id="UP000318359">
    <property type="component" value="Unassembled WGS sequence"/>
</dbReference>
<evidence type="ECO:0000256" key="1">
    <source>
        <dbReference type="ARBA" id="ARBA00022801"/>
    </source>
</evidence>
<dbReference type="Pfam" id="PF07687">
    <property type="entry name" value="M20_dimer"/>
    <property type="match status" value="1"/>
</dbReference>
<name>A0A520M407_9GAMM</name>
<accession>A0A520M407</accession>
<organism evidence="3 4">
    <name type="scientific">SAR86 cluster bacterium</name>
    <dbReference type="NCBI Taxonomy" id="2030880"/>
    <lineage>
        <taxon>Bacteria</taxon>
        <taxon>Pseudomonadati</taxon>
        <taxon>Pseudomonadota</taxon>
        <taxon>Gammaproteobacteria</taxon>
        <taxon>SAR86 cluster</taxon>
    </lineage>
</organism>
<dbReference type="AlphaFoldDB" id="A0A520M407"/>
<keyword evidence="1 3" id="KW-0378">Hydrolase</keyword>
<dbReference type="InterPro" id="IPR052030">
    <property type="entry name" value="Peptidase_M20/M20A_hydrolases"/>
</dbReference>
<comment type="caution">
    <text evidence="3">The sequence shown here is derived from an EMBL/GenBank/DDBJ whole genome shotgun (WGS) entry which is preliminary data.</text>
</comment>
<dbReference type="PANTHER" id="PTHR30575:SF0">
    <property type="entry name" value="XAA-ARG DIPEPTIDASE"/>
    <property type="match status" value="1"/>
</dbReference>
<dbReference type="Gene3D" id="3.40.630.10">
    <property type="entry name" value="Zn peptidases"/>
    <property type="match status" value="1"/>
</dbReference>
<evidence type="ECO:0000259" key="2">
    <source>
        <dbReference type="Pfam" id="PF07687"/>
    </source>
</evidence>
<dbReference type="FunFam" id="3.30.70.360:FF:000004">
    <property type="entry name" value="Peptidase M20 domain-containing protein 2"/>
    <property type="match status" value="1"/>
</dbReference>
<dbReference type="EMBL" id="SHBM01000062">
    <property type="protein sequence ID" value="RZO15962.1"/>
    <property type="molecule type" value="Genomic_DNA"/>
</dbReference>
<dbReference type="InterPro" id="IPR017145">
    <property type="entry name" value="Aminobenzoyl-glu_utiliz_pB"/>
</dbReference>
<dbReference type="PIRSF" id="PIRSF037227">
    <property type="entry name" value="Aminobenzoyl-glu_utiliz_pB"/>
    <property type="match status" value="1"/>
</dbReference>
<sequence>MGWETSKFQRQLFSLIIISSITNQVLAFDLQSSIHNHKNQFEKVALDLWDLAEMGYQETESVNILSSELKKEGFTITKGVAGIPTAFIAEYSNGGPIIGILGEYDALPGLAQSKSPFKEVIDNTTGAGQACGHHLFGAASAWAAVTIKEWLVENNVKGTIRFYGTPAEEGGSGKVYLVRAGLFDDVDAVLHWHPDDNNSANSSTNNSNKSAKFTFTGIAAHAAGSPDEGRSALDGVESMNMMVNMMREHIPQSSRIHYVITKGGLAPNVVPDLAQVYYYVRHPEMKRVEELFNRVATIAEAAAMGTETSMSYEVMHGNYSLLPNEILQKLVHQKLSELGGIKYSNKEEEYAKELYKSFINPDRDIGSQENVRPYKKSHSYGSTDVGDVSWNVPTAGMRIASWVPGTPAHSWQAVSSGGTSIGLKGAELAAKTLSATIIELFENPQLIKEANNELNARVGEDFVYKALLGDRLPPLNYRN</sequence>
<dbReference type="InterPro" id="IPR011650">
    <property type="entry name" value="Peptidase_M20_dimer"/>
</dbReference>
<dbReference type="InterPro" id="IPR017439">
    <property type="entry name" value="Amidohydrolase"/>
</dbReference>
<gene>
    <name evidence="3" type="ORF">EVB00_03535</name>
</gene>
<feature type="domain" description="Peptidase M20 dimerisation" evidence="2">
    <location>
        <begin position="208"/>
        <end position="303"/>
    </location>
</feature>